<gene>
    <name evidence="1" type="ORF">KAK06_07850</name>
</gene>
<dbReference type="SUPFAM" id="SSF53254">
    <property type="entry name" value="Phosphoglycerate mutase-like"/>
    <property type="match status" value="1"/>
</dbReference>
<dbReference type="Proteomes" id="UP000678374">
    <property type="component" value="Unassembled WGS sequence"/>
</dbReference>
<accession>A0A940YGC5</accession>
<dbReference type="InterPro" id="IPR013078">
    <property type="entry name" value="His_Pase_superF_clade-1"/>
</dbReference>
<proteinExistence type="predicted"/>
<name>A0A940YGC5_9BURK</name>
<dbReference type="Pfam" id="PF00300">
    <property type="entry name" value="His_Phos_1"/>
    <property type="match status" value="1"/>
</dbReference>
<sequence length="161" mass="17612">MDLILWRHAEAEELAPGIDDPHRGLTPRGLKQARRAAEWLNHFLPAGARVLSSPALRCQQTAAALDRRVKLVDALSPDGSVEGLLAAARWPEAREPVLVVGHQPTLGLAAAYLMTGARLGADASALQPWAVKKGSVWWLRHRPREERGEVVLVAVRTAEMM</sequence>
<comment type="caution">
    <text evidence="1">The sequence shown here is derived from an EMBL/GenBank/DDBJ whole genome shotgun (WGS) entry which is preliminary data.</text>
</comment>
<organism evidence="1 2">
    <name type="scientific">Ideonella aquatica</name>
    <dbReference type="NCBI Taxonomy" id="2824119"/>
    <lineage>
        <taxon>Bacteria</taxon>
        <taxon>Pseudomonadati</taxon>
        <taxon>Pseudomonadota</taxon>
        <taxon>Betaproteobacteria</taxon>
        <taxon>Burkholderiales</taxon>
        <taxon>Sphaerotilaceae</taxon>
        <taxon>Ideonella</taxon>
    </lineage>
</organism>
<dbReference type="RefSeq" id="WP_210801385.1">
    <property type="nucleotide sequence ID" value="NZ_JAGQDE010000005.1"/>
</dbReference>
<dbReference type="SMART" id="SM00855">
    <property type="entry name" value="PGAM"/>
    <property type="match status" value="1"/>
</dbReference>
<keyword evidence="2" id="KW-1185">Reference proteome</keyword>
<dbReference type="AlphaFoldDB" id="A0A940YGC5"/>
<dbReference type="CDD" id="cd07067">
    <property type="entry name" value="HP_PGM_like"/>
    <property type="match status" value="1"/>
</dbReference>
<dbReference type="Gene3D" id="3.40.50.1240">
    <property type="entry name" value="Phosphoglycerate mutase-like"/>
    <property type="match status" value="1"/>
</dbReference>
<dbReference type="EMBL" id="JAGQDE010000005">
    <property type="protein sequence ID" value="MBQ0958869.1"/>
    <property type="molecule type" value="Genomic_DNA"/>
</dbReference>
<protein>
    <submittedName>
        <fullName evidence="1">Histidine phosphatase family protein</fullName>
    </submittedName>
</protein>
<evidence type="ECO:0000313" key="2">
    <source>
        <dbReference type="Proteomes" id="UP000678374"/>
    </source>
</evidence>
<dbReference type="InterPro" id="IPR029033">
    <property type="entry name" value="His_PPase_superfam"/>
</dbReference>
<reference evidence="1" key="1">
    <citation type="submission" date="2021-04" db="EMBL/GenBank/DDBJ databases">
        <title>The genome sequence of Ideonella sp. 4Y11.</title>
        <authorList>
            <person name="Liu Y."/>
        </authorList>
    </citation>
    <scope>NUCLEOTIDE SEQUENCE</scope>
    <source>
        <strain evidence="1">4Y11</strain>
    </source>
</reference>
<evidence type="ECO:0000313" key="1">
    <source>
        <dbReference type="EMBL" id="MBQ0958869.1"/>
    </source>
</evidence>